<organism evidence="1">
    <name type="scientific">Tanacetum cinerariifolium</name>
    <name type="common">Dalmatian daisy</name>
    <name type="synonym">Chrysanthemum cinerariifolium</name>
    <dbReference type="NCBI Taxonomy" id="118510"/>
    <lineage>
        <taxon>Eukaryota</taxon>
        <taxon>Viridiplantae</taxon>
        <taxon>Streptophyta</taxon>
        <taxon>Embryophyta</taxon>
        <taxon>Tracheophyta</taxon>
        <taxon>Spermatophyta</taxon>
        <taxon>Magnoliopsida</taxon>
        <taxon>eudicotyledons</taxon>
        <taxon>Gunneridae</taxon>
        <taxon>Pentapetalae</taxon>
        <taxon>asterids</taxon>
        <taxon>campanulids</taxon>
        <taxon>Asterales</taxon>
        <taxon>Asteraceae</taxon>
        <taxon>Asteroideae</taxon>
        <taxon>Anthemideae</taxon>
        <taxon>Anthemidinae</taxon>
        <taxon>Tanacetum</taxon>
    </lineage>
</organism>
<name>A0A699K8F5_TANCI</name>
<dbReference type="EMBL" id="BKCJ010480061">
    <property type="protein sequence ID" value="GFA74598.1"/>
    <property type="molecule type" value="Genomic_DNA"/>
</dbReference>
<dbReference type="AlphaFoldDB" id="A0A699K8F5"/>
<protein>
    <submittedName>
        <fullName evidence="1">Uncharacterized protein</fullName>
    </submittedName>
</protein>
<comment type="caution">
    <text evidence="1">The sequence shown here is derived from an EMBL/GenBank/DDBJ whole genome shotgun (WGS) entry which is preliminary data.</text>
</comment>
<sequence>NLARKDDSCTSFKELMDNPLDFSAFVMNQLKVDTLTPEILAGPTYELMKGSCKSLVELEFFLEEPLPLIPTSRGHHVIPFDHFINNDFEYLRSGVSSRKYTTSVMKTKAADYGHIKWIEDLVPRTMWSQVPVSYDKHALWGISHWGHTPQQFYGFVVNRESARDVYSKRKIIAVIELQIVEWHNYKHLDWITVCRDDDKLYKFKEGDFKRLRIQDIEDMLLLLV</sequence>
<feature type="non-terminal residue" evidence="1">
    <location>
        <position position="1"/>
    </location>
</feature>
<gene>
    <name evidence="1" type="ORF">Tci_646570</name>
</gene>
<reference evidence="1" key="1">
    <citation type="journal article" date="2019" name="Sci. Rep.">
        <title>Draft genome of Tanacetum cinerariifolium, the natural source of mosquito coil.</title>
        <authorList>
            <person name="Yamashiro T."/>
            <person name="Shiraishi A."/>
            <person name="Satake H."/>
            <person name="Nakayama K."/>
        </authorList>
    </citation>
    <scope>NUCLEOTIDE SEQUENCE</scope>
</reference>
<evidence type="ECO:0000313" key="1">
    <source>
        <dbReference type="EMBL" id="GFA74598.1"/>
    </source>
</evidence>
<accession>A0A699K8F5</accession>
<proteinExistence type="predicted"/>